<comment type="caution">
    <text evidence="2">The sequence shown here is derived from an EMBL/GenBank/DDBJ whole genome shotgun (WGS) entry which is preliminary data.</text>
</comment>
<dbReference type="GO" id="GO:0006935">
    <property type="term" value="P:chemotaxis"/>
    <property type="evidence" value="ECO:0007669"/>
    <property type="project" value="InterPro"/>
</dbReference>
<dbReference type="Gene3D" id="2.40.50.180">
    <property type="entry name" value="CheA-289, Domain 4"/>
    <property type="match status" value="1"/>
</dbReference>
<dbReference type="InterPro" id="IPR002545">
    <property type="entry name" value="CheW-lke_dom"/>
</dbReference>
<dbReference type="Pfam" id="PF01584">
    <property type="entry name" value="CheW"/>
    <property type="match status" value="1"/>
</dbReference>
<dbReference type="AlphaFoldDB" id="A0A433SI47"/>
<organism evidence="2 3">
    <name type="scientific">Saezia sanguinis</name>
    <dbReference type="NCBI Taxonomy" id="1965230"/>
    <lineage>
        <taxon>Bacteria</taxon>
        <taxon>Pseudomonadati</taxon>
        <taxon>Pseudomonadota</taxon>
        <taxon>Betaproteobacteria</taxon>
        <taxon>Burkholderiales</taxon>
        <taxon>Saeziaceae</taxon>
        <taxon>Saezia</taxon>
    </lineage>
</organism>
<sequence>MPKQSLVEFQTQLMQRLQTAEAAGDVASWLAIEVLGHKYLLPLVEAGEVVLLSTISQIESVTHTKPWFVGVVNLRGAPFAVIDLAGWLGLRKGKPDLQYMARHNASIVAFNPSLEMSCALLVDRLAGLRNDNDWSVAQAPEGMDYSAEYLADQQGQVWQIMRMSDLARDEYFLSIES</sequence>
<gene>
    <name evidence="2" type="ORF">CUZ56_00784</name>
</gene>
<dbReference type="RefSeq" id="WP_126978322.1">
    <property type="nucleotide sequence ID" value="NZ_CAWUGC010000007.1"/>
</dbReference>
<dbReference type="Proteomes" id="UP000286947">
    <property type="component" value="Unassembled WGS sequence"/>
</dbReference>
<dbReference type="SUPFAM" id="SSF50341">
    <property type="entry name" value="CheW-like"/>
    <property type="match status" value="1"/>
</dbReference>
<evidence type="ECO:0000313" key="2">
    <source>
        <dbReference type="EMBL" id="RUS68294.1"/>
    </source>
</evidence>
<proteinExistence type="predicted"/>
<keyword evidence="3" id="KW-1185">Reference proteome</keyword>
<name>A0A433SI47_9BURK</name>
<dbReference type="PROSITE" id="PS50851">
    <property type="entry name" value="CHEW"/>
    <property type="match status" value="1"/>
</dbReference>
<accession>A0A433SI47</accession>
<dbReference type="EMBL" id="PQSP01000001">
    <property type="protein sequence ID" value="RUS68294.1"/>
    <property type="molecule type" value="Genomic_DNA"/>
</dbReference>
<dbReference type="InterPro" id="IPR036061">
    <property type="entry name" value="CheW-like_dom_sf"/>
</dbReference>
<reference evidence="2 3" key="1">
    <citation type="submission" date="2018-01" db="EMBL/GenBank/DDBJ databases">
        <title>Saezia sanguinis gen. nov., sp. nov., in the order Burkholderiales isolated from human blood.</title>
        <authorList>
            <person name="Medina-Pascual M.J."/>
            <person name="Valdezate S."/>
            <person name="Monzon S."/>
            <person name="Cuesta I."/>
            <person name="Carrasco G."/>
            <person name="Villalon P."/>
            <person name="Saez-Nieto J.A."/>
        </authorList>
    </citation>
    <scope>NUCLEOTIDE SEQUENCE [LARGE SCALE GENOMIC DNA]</scope>
    <source>
        <strain evidence="2 3">CNM695-12</strain>
    </source>
</reference>
<feature type="domain" description="CheW-like" evidence="1">
    <location>
        <begin position="26"/>
        <end position="172"/>
    </location>
</feature>
<evidence type="ECO:0000259" key="1">
    <source>
        <dbReference type="PROSITE" id="PS50851"/>
    </source>
</evidence>
<dbReference type="GO" id="GO:0007165">
    <property type="term" value="P:signal transduction"/>
    <property type="evidence" value="ECO:0007669"/>
    <property type="project" value="InterPro"/>
</dbReference>
<evidence type="ECO:0000313" key="3">
    <source>
        <dbReference type="Proteomes" id="UP000286947"/>
    </source>
</evidence>
<dbReference type="OrthoDB" id="5298045at2"/>
<protein>
    <recommendedName>
        <fullName evidence="1">CheW-like domain-containing protein</fullName>
    </recommendedName>
</protein>